<accession>A0A8T1R3Y0</accession>
<comment type="caution">
    <text evidence="1">The sequence shown here is derived from an EMBL/GenBank/DDBJ whole genome shotgun (WGS) entry which is preliminary data.</text>
</comment>
<protein>
    <submittedName>
        <fullName evidence="1">Uncharacterized protein</fullName>
    </submittedName>
</protein>
<evidence type="ECO:0000313" key="2">
    <source>
        <dbReference type="Proteomes" id="UP000811609"/>
    </source>
</evidence>
<dbReference type="EMBL" id="CM031811">
    <property type="protein sequence ID" value="KAG6661487.1"/>
    <property type="molecule type" value="Genomic_DNA"/>
</dbReference>
<dbReference type="AlphaFoldDB" id="A0A8T1R3Y0"/>
<sequence length="73" mass="8335">MKHVMDLCSGRKLQTVCHLSDSLLYLVRSIKPWTEFEILPSSEGRLPIRLELQKYPISNLDPQLLTVTQGPSI</sequence>
<proteinExistence type="predicted"/>
<evidence type="ECO:0000313" key="1">
    <source>
        <dbReference type="EMBL" id="KAG6661487.1"/>
    </source>
</evidence>
<keyword evidence="2" id="KW-1185">Reference proteome</keyword>
<gene>
    <name evidence="1" type="ORF">CIPAW_03G176900</name>
</gene>
<name>A0A8T1R3Y0_CARIL</name>
<reference evidence="1" key="1">
    <citation type="submission" date="2020-12" db="EMBL/GenBank/DDBJ databases">
        <title>WGS assembly of Carya illinoinensis cv. Pawnee.</title>
        <authorList>
            <person name="Platts A."/>
            <person name="Shu S."/>
            <person name="Wright S."/>
            <person name="Barry K."/>
            <person name="Edger P."/>
            <person name="Pires J.C."/>
            <person name="Schmutz J."/>
        </authorList>
    </citation>
    <scope>NUCLEOTIDE SEQUENCE</scope>
    <source>
        <tissue evidence="1">Leaf</tissue>
    </source>
</reference>
<organism evidence="1 2">
    <name type="scientific">Carya illinoinensis</name>
    <name type="common">Pecan</name>
    <dbReference type="NCBI Taxonomy" id="32201"/>
    <lineage>
        <taxon>Eukaryota</taxon>
        <taxon>Viridiplantae</taxon>
        <taxon>Streptophyta</taxon>
        <taxon>Embryophyta</taxon>
        <taxon>Tracheophyta</taxon>
        <taxon>Spermatophyta</taxon>
        <taxon>Magnoliopsida</taxon>
        <taxon>eudicotyledons</taxon>
        <taxon>Gunneridae</taxon>
        <taxon>Pentapetalae</taxon>
        <taxon>rosids</taxon>
        <taxon>fabids</taxon>
        <taxon>Fagales</taxon>
        <taxon>Juglandaceae</taxon>
        <taxon>Carya</taxon>
    </lineage>
</organism>
<dbReference type="Proteomes" id="UP000811609">
    <property type="component" value="Chromosome 3"/>
</dbReference>